<sequence>MEAIGGNIKTVIIMKTKALVLLFFTFFCVSCDVSTPFVVQGEREYILSSDCGTMVIRGSSFSTGVLIRCVFNGNYVVNTELLKIEPTSGEDTITNIRLRLNSVELTGKEIKTKRGDVITLSCNLQSTVPYQKSRGMILILPSKFITCEEKSIISDTIRIQLKN</sequence>
<keyword evidence="2" id="KW-1185">Reference proteome</keyword>
<reference evidence="1 2" key="1">
    <citation type="submission" date="2018-04" db="EMBL/GenBank/DDBJ databases">
        <title>Genomic Encyclopedia of Type Strains, Phase IV (KMG-IV): sequencing the most valuable type-strain genomes for metagenomic binning, comparative biology and taxonomic classification.</title>
        <authorList>
            <person name="Goeker M."/>
        </authorList>
    </citation>
    <scope>NUCLEOTIDE SEQUENCE [LARGE SCALE GENOMIC DNA]</scope>
    <source>
        <strain evidence="1 2">DSM 28520</strain>
    </source>
</reference>
<name>A0A2U1F4C1_9PORP</name>
<proteinExistence type="predicted"/>
<gene>
    <name evidence="1" type="ORF">C7382_11912</name>
</gene>
<accession>A0A2U1F4C1</accession>
<dbReference type="Proteomes" id="UP000245462">
    <property type="component" value="Unassembled WGS sequence"/>
</dbReference>
<evidence type="ECO:0000313" key="2">
    <source>
        <dbReference type="Proteomes" id="UP000245462"/>
    </source>
</evidence>
<dbReference type="EMBL" id="QEKY01000019">
    <property type="protein sequence ID" value="PVZ07016.1"/>
    <property type="molecule type" value="Genomic_DNA"/>
</dbReference>
<organism evidence="1 2">
    <name type="scientific">Porphyromonas loveana</name>
    <dbReference type="NCBI Taxonomy" id="1884669"/>
    <lineage>
        <taxon>Bacteria</taxon>
        <taxon>Pseudomonadati</taxon>
        <taxon>Bacteroidota</taxon>
        <taxon>Bacteroidia</taxon>
        <taxon>Bacteroidales</taxon>
        <taxon>Porphyromonadaceae</taxon>
        <taxon>Porphyromonas</taxon>
    </lineage>
</organism>
<protein>
    <submittedName>
        <fullName evidence="1">Uncharacterized protein</fullName>
    </submittedName>
</protein>
<evidence type="ECO:0000313" key="1">
    <source>
        <dbReference type="EMBL" id="PVZ07016.1"/>
    </source>
</evidence>
<dbReference type="AlphaFoldDB" id="A0A2U1F4C1"/>
<comment type="caution">
    <text evidence="1">The sequence shown here is derived from an EMBL/GenBank/DDBJ whole genome shotgun (WGS) entry which is preliminary data.</text>
</comment>